<gene>
    <name evidence="7" type="ORF">SAMN05444409_2045</name>
</gene>
<organism evidence="7 8">
    <name type="scientific">Epilithonimonas zeae</name>
    <dbReference type="NCBI Taxonomy" id="1416779"/>
    <lineage>
        <taxon>Bacteria</taxon>
        <taxon>Pseudomonadati</taxon>
        <taxon>Bacteroidota</taxon>
        <taxon>Flavobacteriia</taxon>
        <taxon>Flavobacteriales</taxon>
        <taxon>Weeksellaceae</taxon>
        <taxon>Chryseobacterium group</taxon>
        <taxon>Epilithonimonas</taxon>
    </lineage>
</organism>
<dbReference type="PANTHER" id="PTHR43525:SF1">
    <property type="entry name" value="PROTEIN MALY"/>
    <property type="match status" value="1"/>
</dbReference>
<dbReference type="SUPFAM" id="SSF53383">
    <property type="entry name" value="PLP-dependent transferases"/>
    <property type="match status" value="1"/>
</dbReference>
<dbReference type="InterPro" id="IPR015421">
    <property type="entry name" value="PyrdxlP-dep_Trfase_major"/>
</dbReference>
<dbReference type="InterPro" id="IPR015424">
    <property type="entry name" value="PyrdxlP-dep_Trfase"/>
</dbReference>
<keyword evidence="3" id="KW-0663">Pyridoxal phosphate</keyword>
<protein>
    <recommendedName>
        <fullName evidence="2">cysteine-S-conjugate beta-lyase</fullName>
        <ecNumber evidence="2">4.4.1.13</ecNumber>
    </recommendedName>
</protein>
<dbReference type="Gene3D" id="3.40.640.10">
    <property type="entry name" value="Type I PLP-dependent aspartate aminotransferase-like (Major domain)"/>
    <property type="match status" value="1"/>
</dbReference>
<dbReference type="STRING" id="1416779.SAMN05444409_2045"/>
<dbReference type="InterPro" id="IPR015422">
    <property type="entry name" value="PyrdxlP-dep_Trfase_small"/>
</dbReference>
<evidence type="ECO:0000256" key="1">
    <source>
        <dbReference type="ARBA" id="ARBA00001933"/>
    </source>
</evidence>
<dbReference type="Gene3D" id="3.90.1150.10">
    <property type="entry name" value="Aspartate Aminotransferase, domain 1"/>
    <property type="match status" value="1"/>
</dbReference>
<evidence type="ECO:0000256" key="2">
    <source>
        <dbReference type="ARBA" id="ARBA00012224"/>
    </source>
</evidence>
<dbReference type="InterPro" id="IPR027619">
    <property type="entry name" value="C-S_lyase_PatB-like"/>
</dbReference>
<reference evidence="8" key="1">
    <citation type="submission" date="2016-11" db="EMBL/GenBank/DDBJ databases">
        <authorList>
            <person name="Varghese N."/>
            <person name="Submissions S."/>
        </authorList>
    </citation>
    <scope>NUCLEOTIDE SEQUENCE [LARGE SCALE GENOMIC DNA]</scope>
    <source>
        <strain evidence="8">DSM 27623</strain>
    </source>
</reference>
<dbReference type="EMBL" id="FSRK01000001">
    <property type="protein sequence ID" value="SIO10885.1"/>
    <property type="molecule type" value="Genomic_DNA"/>
</dbReference>
<keyword evidence="8" id="KW-1185">Reference proteome</keyword>
<dbReference type="Pfam" id="PF00155">
    <property type="entry name" value="Aminotran_1_2"/>
    <property type="match status" value="1"/>
</dbReference>
<dbReference type="InterPro" id="IPR004839">
    <property type="entry name" value="Aminotransferase_I/II_large"/>
</dbReference>
<evidence type="ECO:0000256" key="3">
    <source>
        <dbReference type="ARBA" id="ARBA00022898"/>
    </source>
</evidence>
<dbReference type="OrthoDB" id="9802872at2"/>
<comment type="similarity">
    <text evidence="5">Belongs to the class-II pyridoxal-phosphate-dependent aminotransferase family. MalY/PatB cystathionine beta-lyase subfamily.</text>
</comment>
<evidence type="ECO:0000256" key="5">
    <source>
        <dbReference type="ARBA" id="ARBA00037974"/>
    </source>
</evidence>
<keyword evidence="4 7" id="KW-0456">Lyase</keyword>
<dbReference type="NCBIfam" id="TIGR04350">
    <property type="entry name" value="C_S_lyase_PatB"/>
    <property type="match status" value="1"/>
</dbReference>
<evidence type="ECO:0000259" key="6">
    <source>
        <dbReference type="Pfam" id="PF00155"/>
    </source>
</evidence>
<feature type="domain" description="Aminotransferase class I/classII large" evidence="6">
    <location>
        <begin position="33"/>
        <end position="377"/>
    </location>
</feature>
<evidence type="ECO:0000256" key="4">
    <source>
        <dbReference type="ARBA" id="ARBA00023239"/>
    </source>
</evidence>
<dbReference type="PANTHER" id="PTHR43525">
    <property type="entry name" value="PROTEIN MALY"/>
    <property type="match status" value="1"/>
</dbReference>
<dbReference type="InterPro" id="IPR051798">
    <property type="entry name" value="Class-II_PLP-Dep_Aminotrans"/>
</dbReference>
<dbReference type="GO" id="GO:0030170">
    <property type="term" value="F:pyridoxal phosphate binding"/>
    <property type="evidence" value="ECO:0007669"/>
    <property type="project" value="InterPro"/>
</dbReference>
<dbReference type="EC" id="4.4.1.13" evidence="2"/>
<name>A0A1N6GU71_9FLAO</name>
<dbReference type="GO" id="GO:0047804">
    <property type="term" value="F:cysteine-S-conjugate beta-lyase activity"/>
    <property type="evidence" value="ECO:0007669"/>
    <property type="project" value="UniProtKB-EC"/>
</dbReference>
<dbReference type="CDD" id="cd00609">
    <property type="entry name" value="AAT_like"/>
    <property type="match status" value="1"/>
</dbReference>
<dbReference type="RefSeq" id="WP_074235148.1">
    <property type="nucleotide sequence ID" value="NZ_FSRK01000001.1"/>
</dbReference>
<sequence length="390" mass="44492">MKYNFDEIIERRGTHSIKWDAVDEAILPMWVADMDFKTAPEITDALSKKIAQGIFGYSSIPAEFYDAVIDWWKSVHRYPIKKNHILPGPGMIPTLSAILRTFIKSGDTIIIQPPVYNHFYHFIENCGFGMSENNLVYKDGHYQIDFDDLELIASDPKSKLLLLCNPHNPVGRVWKRSELERIAEICSRHQVMVISDEMHADIVYEGHQHIPFISVAERYNLKAVTCGSPCKTFNLAGLPISYVISKNEEILSKIQRTFEIQESGYPNSIAVTALIAAYKNGAGWMEAMKDYLYQNLQYLKNYIDNNVPDIKVIPLEATYLVWLDCHSLNTSSEVLYKILLEEEKLWVNPGTMYGEAGEGFLRINIGCPREILSDGLNRLKNAVSKIKNAY</sequence>
<accession>A0A1N6GU71</accession>
<proteinExistence type="inferred from homology"/>
<evidence type="ECO:0000313" key="8">
    <source>
        <dbReference type="Proteomes" id="UP000185207"/>
    </source>
</evidence>
<dbReference type="Proteomes" id="UP000185207">
    <property type="component" value="Unassembled WGS sequence"/>
</dbReference>
<dbReference type="AlphaFoldDB" id="A0A1N6GU71"/>
<evidence type="ECO:0000313" key="7">
    <source>
        <dbReference type="EMBL" id="SIO10885.1"/>
    </source>
</evidence>
<comment type="cofactor">
    <cofactor evidence="1">
        <name>pyridoxal 5'-phosphate</name>
        <dbReference type="ChEBI" id="CHEBI:597326"/>
    </cofactor>
</comment>